<dbReference type="GeneID" id="37270993"/>
<name>A0A316YZW7_9BASI</name>
<evidence type="ECO:0000313" key="3">
    <source>
        <dbReference type="EMBL" id="PWN95000.1"/>
    </source>
</evidence>
<keyword evidence="2" id="KW-0812">Transmembrane</keyword>
<feature type="transmembrane region" description="Helical" evidence="2">
    <location>
        <begin position="122"/>
        <end position="141"/>
    </location>
</feature>
<dbReference type="PROSITE" id="PS51257">
    <property type="entry name" value="PROKAR_LIPOPROTEIN"/>
    <property type="match status" value="1"/>
</dbReference>
<protein>
    <recommendedName>
        <fullName evidence="5">Integral membrane protein</fullName>
    </recommendedName>
</protein>
<sequence>MGRDWMSPAEMARDLFAGQIMLGACIGAMFIETIHTFYFDLGLLRRAGSSGLRWPQAAYFLCKIAWVPMVATTFAVAAPPNKMDCDSTMMASEALVGIVTTMSSALLAFRALCVYQGAARTWVGRFLFAAWLGMFGIWMSGIPDLRGAWFEGIGPVWLENSGACAFLPGLDHMKYASKFLYTVAFDFVVLVLTVVGVLRMKSSSRLGRILIEQGTIYFVIILVANTLLVTLNLLQLNPVMSTVINPPVQTLHVIVATRLFMSLSKEARIAGVNSHSGSTSTKRHSHSHHTGSGSATAHHRQASSLPTHASQHDTLHTNTAVTAPGKDRKRCRACSCEKLTATSSRGSHELSEDLESHRGETSHVLDDDSHVSQDGTALTTRDVYPMVPSQQFVR</sequence>
<evidence type="ECO:0000256" key="2">
    <source>
        <dbReference type="SAM" id="Phobius"/>
    </source>
</evidence>
<dbReference type="RefSeq" id="XP_025595279.1">
    <property type="nucleotide sequence ID" value="XM_025743449.1"/>
</dbReference>
<accession>A0A316YZW7</accession>
<feature type="transmembrane region" description="Helical" evidence="2">
    <location>
        <begin position="179"/>
        <end position="198"/>
    </location>
</feature>
<gene>
    <name evidence="3" type="ORF">FA09DRAFT_332421</name>
</gene>
<keyword evidence="4" id="KW-1185">Reference proteome</keyword>
<proteinExistence type="predicted"/>
<dbReference type="Proteomes" id="UP000245946">
    <property type="component" value="Unassembled WGS sequence"/>
</dbReference>
<evidence type="ECO:0000313" key="4">
    <source>
        <dbReference type="Proteomes" id="UP000245946"/>
    </source>
</evidence>
<feature type="region of interest" description="Disordered" evidence="1">
    <location>
        <begin position="271"/>
        <end position="327"/>
    </location>
</feature>
<reference evidence="3 4" key="1">
    <citation type="journal article" date="2018" name="Mol. Biol. Evol.">
        <title>Broad Genomic Sampling Reveals a Smut Pathogenic Ancestry of the Fungal Clade Ustilaginomycotina.</title>
        <authorList>
            <person name="Kijpornyongpan T."/>
            <person name="Mondo S.J."/>
            <person name="Barry K."/>
            <person name="Sandor L."/>
            <person name="Lee J."/>
            <person name="Lipzen A."/>
            <person name="Pangilinan J."/>
            <person name="LaButti K."/>
            <person name="Hainaut M."/>
            <person name="Henrissat B."/>
            <person name="Grigoriev I.V."/>
            <person name="Spatafora J.W."/>
            <person name="Aime M.C."/>
        </authorList>
    </citation>
    <scope>NUCLEOTIDE SEQUENCE [LARGE SCALE GENOMIC DNA]</scope>
    <source>
        <strain evidence="3 4">MCA 4186</strain>
    </source>
</reference>
<evidence type="ECO:0008006" key="5">
    <source>
        <dbReference type="Google" id="ProtNLM"/>
    </source>
</evidence>
<feature type="transmembrane region" description="Helical" evidence="2">
    <location>
        <begin position="60"/>
        <end position="79"/>
    </location>
</feature>
<evidence type="ECO:0000256" key="1">
    <source>
        <dbReference type="SAM" id="MobiDB-lite"/>
    </source>
</evidence>
<dbReference type="EMBL" id="KZ819307">
    <property type="protein sequence ID" value="PWN95000.1"/>
    <property type="molecule type" value="Genomic_DNA"/>
</dbReference>
<feature type="transmembrane region" description="Helical" evidence="2">
    <location>
        <begin position="210"/>
        <end position="234"/>
    </location>
</feature>
<keyword evidence="2" id="KW-1133">Transmembrane helix</keyword>
<feature type="region of interest" description="Disordered" evidence="1">
    <location>
        <begin position="342"/>
        <end position="394"/>
    </location>
</feature>
<feature type="transmembrane region" description="Helical" evidence="2">
    <location>
        <begin position="20"/>
        <end position="39"/>
    </location>
</feature>
<feature type="compositionally biased region" description="Basic and acidic residues" evidence="1">
    <location>
        <begin position="346"/>
        <end position="371"/>
    </location>
</feature>
<dbReference type="OrthoDB" id="3197626at2759"/>
<organism evidence="3 4">
    <name type="scientific">Tilletiopsis washingtonensis</name>
    <dbReference type="NCBI Taxonomy" id="58919"/>
    <lineage>
        <taxon>Eukaryota</taxon>
        <taxon>Fungi</taxon>
        <taxon>Dikarya</taxon>
        <taxon>Basidiomycota</taxon>
        <taxon>Ustilaginomycotina</taxon>
        <taxon>Exobasidiomycetes</taxon>
        <taxon>Entylomatales</taxon>
        <taxon>Entylomatales incertae sedis</taxon>
        <taxon>Tilletiopsis</taxon>
    </lineage>
</organism>
<feature type="transmembrane region" description="Helical" evidence="2">
    <location>
        <begin position="94"/>
        <end position="115"/>
    </location>
</feature>
<dbReference type="AlphaFoldDB" id="A0A316YZW7"/>
<keyword evidence="2" id="KW-0472">Membrane</keyword>